<evidence type="ECO:0000313" key="1">
    <source>
        <dbReference type="EMBL" id="KKL96983.1"/>
    </source>
</evidence>
<dbReference type="EMBL" id="LAZR01018283">
    <property type="protein sequence ID" value="KKL96983.1"/>
    <property type="molecule type" value="Genomic_DNA"/>
</dbReference>
<organism evidence="1">
    <name type="scientific">marine sediment metagenome</name>
    <dbReference type="NCBI Taxonomy" id="412755"/>
    <lineage>
        <taxon>unclassified sequences</taxon>
        <taxon>metagenomes</taxon>
        <taxon>ecological metagenomes</taxon>
    </lineage>
</organism>
<feature type="non-terminal residue" evidence="1">
    <location>
        <position position="1"/>
    </location>
</feature>
<accession>A0A0F9GDX1</accession>
<gene>
    <name evidence="1" type="ORF">LCGC14_1839050</name>
</gene>
<sequence length="733" mass="81667">EAQVADAVVEGQEVEPIVEDLSEPDVRSDLDLSIDKLNDAIASIRISEIREVTEIERTMERGRRTAKAEEAKAKALDSGASADEVFQAGAAELAGSLPETLFPEFDSDTVSPMDFENVRRAILDSKLQTFEQERARRGLNKLQDGIVPPVNELEMLGVVIGRSKVAQITALAEAKKLGKLKGLLLELTNFPTTTLASFDISMVGRQGITTLPKYPKQWFEAVITSYKAAYSEAYAQQAMNDMDTDEWADIRRRALVFRSDTDGSLSTAEAQFYSSWAKRVPILRIFTKASERAAVVGMNRLRTSIFNKVAEGWTATQRTDQNYRELAQVVNASTGRGNIKRGGNLDKVLPFLNAAFFSPRYVLSRFELIGKTGKSLVDLSTGKQTPASKILAHEMVSFVGAGLIVMVLAEMMGAKVERDPRSSDFGKIKIGRTRIDIWGGFQQIARSTAQLMTGQSRAVSSGEIFTKNRLETFGRFIQSKLSPAAGLGIELLSGKDFLGEPLPTFETKGELADYVMQKLAPLVIQDTIDALRYSDNKAVTAVAFPLAFHGIGVQTYKINALDDLTQMRDHYSTRVFGKEWKNLGPLSQDALREYKPQIVEQEGIVKFERRNASFDVKRQREAGVTVEKSLSREVRREMDSVAVSVGGLSRTIVRNWRLNADLYKKYQDDLSFLLNKVLPRIINKPGYKSQSPEVRQKILELIIKEARSAVRKNIVLKANMRDIEDIRKGVEDD</sequence>
<name>A0A0F9GDX1_9ZZZZ</name>
<proteinExistence type="predicted"/>
<reference evidence="1" key="1">
    <citation type="journal article" date="2015" name="Nature">
        <title>Complex archaea that bridge the gap between prokaryotes and eukaryotes.</title>
        <authorList>
            <person name="Spang A."/>
            <person name="Saw J.H."/>
            <person name="Jorgensen S.L."/>
            <person name="Zaremba-Niedzwiedzka K."/>
            <person name="Martijn J."/>
            <person name="Lind A.E."/>
            <person name="van Eijk R."/>
            <person name="Schleper C."/>
            <person name="Guy L."/>
            <person name="Ettema T.J."/>
        </authorList>
    </citation>
    <scope>NUCLEOTIDE SEQUENCE</scope>
</reference>
<evidence type="ECO:0008006" key="2">
    <source>
        <dbReference type="Google" id="ProtNLM"/>
    </source>
</evidence>
<protein>
    <recommendedName>
        <fullName evidence="2">Large polyvalent protein associated domain-containing protein</fullName>
    </recommendedName>
</protein>
<dbReference type="AlphaFoldDB" id="A0A0F9GDX1"/>
<comment type="caution">
    <text evidence="1">The sequence shown here is derived from an EMBL/GenBank/DDBJ whole genome shotgun (WGS) entry which is preliminary data.</text>
</comment>